<dbReference type="Proteomes" id="UP001500363">
    <property type="component" value="Unassembled WGS sequence"/>
</dbReference>
<dbReference type="RefSeq" id="WP_344170766.1">
    <property type="nucleotide sequence ID" value="NZ_BAAANC010000001.1"/>
</dbReference>
<feature type="signal peptide" evidence="2">
    <location>
        <begin position="1"/>
        <end position="21"/>
    </location>
</feature>
<evidence type="ECO:0000313" key="3">
    <source>
        <dbReference type="EMBL" id="GAA1515659.1"/>
    </source>
</evidence>
<protein>
    <recommendedName>
        <fullName evidence="5">Lipoprotein LprG</fullName>
    </recommendedName>
</protein>
<feature type="region of interest" description="Disordered" evidence="1">
    <location>
        <begin position="27"/>
        <end position="55"/>
    </location>
</feature>
<feature type="compositionally biased region" description="Low complexity" evidence="1">
    <location>
        <begin position="30"/>
        <end position="52"/>
    </location>
</feature>
<keyword evidence="4" id="KW-1185">Reference proteome</keyword>
<proteinExistence type="predicted"/>
<keyword evidence="2" id="KW-0732">Signal</keyword>
<feature type="chain" id="PRO_5046767004" description="Lipoprotein LprG" evidence="2">
    <location>
        <begin position="22"/>
        <end position="273"/>
    </location>
</feature>
<dbReference type="Gene3D" id="2.50.20.20">
    <property type="match status" value="1"/>
</dbReference>
<evidence type="ECO:0000313" key="4">
    <source>
        <dbReference type="Proteomes" id="UP001500363"/>
    </source>
</evidence>
<sequence>MRIAKAGAVTAVLVLALTACGSTPGAGPVADASTASTPSASPSFSVSATAPSDDGLSPANLASELLGRLAEKGTFHVVSRTTTAGEGASVVTADLRIGGDHAGLIAIGGGRKLIKTGSAVYLKDATVTGDKTRPWSELAAGGQSSRPGRQLLRAAQVHALIGGAAHATTFQRGDRITVNGAPAQEYVVSIDLARATAAGAMDGYLTADTTSSLPEALTVRIAVGAHCLPVQLRFTLDDQTTGRADVTATFSRFGQKLTLTPPSPQKIASPATT</sequence>
<evidence type="ECO:0008006" key="5">
    <source>
        <dbReference type="Google" id="ProtNLM"/>
    </source>
</evidence>
<organism evidence="3 4">
    <name type="scientific">Kribbella lupini</name>
    <dbReference type="NCBI Taxonomy" id="291602"/>
    <lineage>
        <taxon>Bacteria</taxon>
        <taxon>Bacillati</taxon>
        <taxon>Actinomycetota</taxon>
        <taxon>Actinomycetes</taxon>
        <taxon>Propionibacteriales</taxon>
        <taxon>Kribbellaceae</taxon>
        <taxon>Kribbella</taxon>
    </lineage>
</organism>
<comment type="caution">
    <text evidence="3">The sequence shown here is derived from an EMBL/GenBank/DDBJ whole genome shotgun (WGS) entry which is preliminary data.</text>
</comment>
<reference evidence="4" key="1">
    <citation type="journal article" date="2019" name="Int. J. Syst. Evol. Microbiol.">
        <title>The Global Catalogue of Microorganisms (GCM) 10K type strain sequencing project: providing services to taxonomists for standard genome sequencing and annotation.</title>
        <authorList>
            <consortium name="The Broad Institute Genomics Platform"/>
            <consortium name="The Broad Institute Genome Sequencing Center for Infectious Disease"/>
            <person name="Wu L."/>
            <person name="Ma J."/>
        </authorList>
    </citation>
    <scope>NUCLEOTIDE SEQUENCE [LARGE SCALE GENOMIC DNA]</scope>
    <source>
        <strain evidence="4">JCM 14303</strain>
    </source>
</reference>
<evidence type="ECO:0000256" key="1">
    <source>
        <dbReference type="SAM" id="MobiDB-lite"/>
    </source>
</evidence>
<name>A0ABP4L433_9ACTN</name>
<gene>
    <name evidence="3" type="ORF">GCM10009741_12680</name>
</gene>
<accession>A0ABP4L433</accession>
<dbReference type="PROSITE" id="PS51257">
    <property type="entry name" value="PROKAR_LIPOPROTEIN"/>
    <property type="match status" value="1"/>
</dbReference>
<dbReference type="EMBL" id="BAAANC010000001">
    <property type="protein sequence ID" value="GAA1515659.1"/>
    <property type="molecule type" value="Genomic_DNA"/>
</dbReference>
<evidence type="ECO:0000256" key="2">
    <source>
        <dbReference type="SAM" id="SignalP"/>
    </source>
</evidence>